<gene>
    <name evidence="2" type="ORF">IV500_16860</name>
</gene>
<evidence type="ECO:0000259" key="1">
    <source>
        <dbReference type="Pfam" id="PF00198"/>
    </source>
</evidence>
<dbReference type="InterPro" id="IPR045257">
    <property type="entry name" value="E2/Pdx1"/>
</dbReference>
<dbReference type="GO" id="GO:0045254">
    <property type="term" value="C:pyruvate dehydrogenase complex"/>
    <property type="evidence" value="ECO:0007669"/>
    <property type="project" value="InterPro"/>
</dbReference>
<feature type="domain" description="2-oxoacid dehydrogenase acyltransferase catalytic" evidence="1">
    <location>
        <begin position="13"/>
        <end position="57"/>
    </location>
</feature>
<dbReference type="Pfam" id="PF00198">
    <property type="entry name" value="2-oxoacid_dh"/>
    <property type="match status" value="1"/>
</dbReference>
<dbReference type="SUPFAM" id="SSF52777">
    <property type="entry name" value="CoA-dependent acyltransferases"/>
    <property type="match status" value="1"/>
</dbReference>
<evidence type="ECO:0000313" key="3">
    <source>
        <dbReference type="Proteomes" id="UP000655366"/>
    </source>
</evidence>
<proteinExistence type="predicted"/>
<dbReference type="Gene3D" id="3.30.559.10">
    <property type="entry name" value="Chloramphenicol acetyltransferase-like domain"/>
    <property type="match status" value="1"/>
</dbReference>
<dbReference type="InterPro" id="IPR023213">
    <property type="entry name" value="CAT-like_dom_sf"/>
</dbReference>
<reference evidence="2 3" key="1">
    <citation type="submission" date="2020-11" db="EMBL/GenBank/DDBJ databases">
        <title>Arthrobacter antarcticus sp. nov., isolated from Antarctic Soil.</title>
        <authorList>
            <person name="Li J."/>
        </authorList>
    </citation>
    <scope>NUCLEOTIDE SEQUENCE [LARGE SCALE GENOMIC DNA]</scope>
    <source>
        <strain evidence="2 3">Z1-20</strain>
    </source>
</reference>
<dbReference type="InterPro" id="IPR001078">
    <property type="entry name" value="2-oxoacid_DH_actylTfrase"/>
</dbReference>
<evidence type="ECO:0000313" key="2">
    <source>
        <dbReference type="EMBL" id="MBG0741045.1"/>
    </source>
</evidence>
<accession>A0A931CR63</accession>
<organism evidence="2 3">
    <name type="scientific">Arthrobacter terrae</name>
    <dbReference type="NCBI Taxonomy" id="2935737"/>
    <lineage>
        <taxon>Bacteria</taxon>
        <taxon>Bacillati</taxon>
        <taxon>Actinomycetota</taxon>
        <taxon>Actinomycetes</taxon>
        <taxon>Micrococcales</taxon>
        <taxon>Micrococcaceae</taxon>
        <taxon>Arthrobacter</taxon>
    </lineage>
</organism>
<keyword evidence="3" id="KW-1185">Reference proteome</keyword>
<name>A0A931CR63_9MICC</name>
<dbReference type="GO" id="GO:0016746">
    <property type="term" value="F:acyltransferase activity"/>
    <property type="evidence" value="ECO:0007669"/>
    <property type="project" value="InterPro"/>
</dbReference>
<sequence>MRTQTKRGWTKHTAQTRLLAERARSLRLTPDEFSGATFTISNLGMYGIDNFTAHINRVPEELLRMVF</sequence>
<dbReference type="PANTHER" id="PTHR23151:SF90">
    <property type="entry name" value="DIHYDROLIPOYLLYSINE-RESIDUE ACETYLTRANSFERASE COMPONENT OF PYRUVATE DEHYDROGENASE COMPLEX, MITOCHONDRIAL-RELATED"/>
    <property type="match status" value="1"/>
</dbReference>
<dbReference type="AlphaFoldDB" id="A0A931CR63"/>
<dbReference type="Proteomes" id="UP000655366">
    <property type="component" value="Unassembled WGS sequence"/>
</dbReference>
<dbReference type="GO" id="GO:0006086">
    <property type="term" value="P:pyruvate decarboxylation to acetyl-CoA"/>
    <property type="evidence" value="ECO:0007669"/>
    <property type="project" value="InterPro"/>
</dbReference>
<protein>
    <submittedName>
        <fullName evidence="2">2-oxo acid dehydrogenase subunit E2</fullName>
    </submittedName>
</protein>
<dbReference type="EMBL" id="JADNYM010000024">
    <property type="protein sequence ID" value="MBG0741045.1"/>
    <property type="molecule type" value="Genomic_DNA"/>
</dbReference>
<comment type="caution">
    <text evidence="2">The sequence shown here is derived from an EMBL/GenBank/DDBJ whole genome shotgun (WGS) entry which is preliminary data.</text>
</comment>
<dbReference type="RefSeq" id="WP_196397976.1">
    <property type="nucleotide sequence ID" value="NZ_JADNYM010000024.1"/>
</dbReference>
<dbReference type="PANTHER" id="PTHR23151">
    <property type="entry name" value="DIHYDROLIPOAMIDE ACETYL/SUCCINYL-TRANSFERASE-RELATED"/>
    <property type="match status" value="1"/>
</dbReference>